<evidence type="ECO:0000313" key="1">
    <source>
        <dbReference type="EMBL" id="KAG9985934.1"/>
    </source>
</evidence>
<dbReference type="EMBL" id="JAHFXS010000350">
    <property type="protein sequence ID" value="KAG9985934.1"/>
    <property type="molecule type" value="Genomic_DNA"/>
</dbReference>
<reference evidence="1" key="1">
    <citation type="journal article" date="2021" name="J Fungi (Basel)">
        <title>Virulence traits and population genomics of the black yeast Aureobasidium melanogenum.</title>
        <authorList>
            <person name="Cernosa A."/>
            <person name="Sun X."/>
            <person name="Gostincar C."/>
            <person name="Fang C."/>
            <person name="Gunde-Cimerman N."/>
            <person name="Song Z."/>
        </authorList>
    </citation>
    <scope>NUCLEOTIDE SEQUENCE</scope>
    <source>
        <strain evidence="1">EXF-9298</strain>
    </source>
</reference>
<dbReference type="AlphaFoldDB" id="A0A9P8FXR0"/>
<dbReference type="Proteomes" id="UP000729357">
    <property type="component" value="Unassembled WGS sequence"/>
</dbReference>
<sequence length="86" mass="10165">MDEHANREESANIEEYLNMEDHANLEVAEHNDRNLPETYERIFYYDDGVVSEPIPYPRRNAPNILEALNAMRNSGELWVTWLNTTR</sequence>
<keyword evidence="2" id="KW-1185">Reference proteome</keyword>
<name>A0A9P8FXR0_AURME</name>
<proteinExistence type="predicted"/>
<protein>
    <submittedName>
        <fullName evidence="1">Uncharacterized protein</fullName>
    </submittedName>
</protein>
<reference evidence="1" key="2">
    <citation type="submission" date="2021-08" db="EMBL/GenBank/DDBJ databases">
        <authorList>
            <person name="Gostincar C."/>
            <person name="Sun X."/>
            <person name="Song Z."/>
            <person name="Gunde-Cimerman N."/>
        </authorList>
    </citation>
    <scope>NUCLEOTIDE SEQUENCE</scope>
    <source>
        <strain evidence="1">EXF-9298</strain>
    </source>
</reference>
<gene>
    <name evidence="1" type="ORF">KCU98_g4378</name>
</gene>
<feature type="non-terminal residue" evidence="1">
    <location>
        <position position="86"/>
    </location>
</feature>
<comment type="caution">
    <text evidence="1">The sequence shown here is derived from an EMBL/GenBank/DDBJ whole genome shotgun (WGS) entry which is preliminary data.</text>
</comment>
<accession>A0A9P8FXR0</accession>
<evidence type="ECO:0000313" key="2">
    <source>
        <dbReference type="Proteomes" id="UP000729357"/>
    </source>
</evidence>
<organism evidence="1 2">
    <name type="scientific">Aureobasidium melanogenum</name>
    <name type="common">Aureobasidium pullulans var. melanogenum</name>
    <dbReference type="NCBI Taxonomy" id="46634"/>
    <lineage>
        <taxon>Eukaryota</taxon>
        <taxon>Fungi</taxon>
        <taxon>Dikarya</taxon>
        <taxon>Ascomycota</taxon>
        <taxon>Pezizomycotina</taxon>
        <taxon>Dothideomycetes</taxon>
        <taxon>Dothideomycetidae</taxon>
        <taxon>Dothideales</taxon>
        <taxon>Saccotheciaceae</taxon>
        <taxon>Aureobasidium</taxon>
    </lineage>
</organism>